<keyword evidence="6" id="KW-1185">Reference proteome</keyword>
<dbReference type="GO" id="GO:0007023">
    <property type="term" value="P:post-chaperonin tubulin folding pathway"/>
    <property type="evidence" value="ECO:0007669"/>
    <property type="project" value="InterPro"/>
</dbReference>
<dbReference type="PANTHER" id="PTHR15139:SF0">
    <property type="entry name" value="TUBULIN-SPECIFIC CHAPERONE C"/>
    <property type="match status" value="1"/>
</dbReference>
<dbReference type="Gene3D" id="2.160.20.70">
    <property type="match status" value="1"/>
</dbReference>
<evidence type="ECO:0000256" key="3">
    <source>
        <dbReference type="SAM" id="MobiDB-lite"/>
    </source>
</evidence>
<feature type="coiled-coil region" evidence="2">
    <location>
        <begin position="47"/>
        <end position="74"/>
    </location>
</feature>
<dbReference type="EMBL" id="CAICTM010000517">
    <property type="protein sequence ID" value="CAB9512101.1"/>
    <property type="molecule type" value="Genomic_DNA"/>
</dbReference>
<dbReference type="PANTHER" id="PTHR15139">
    <property type="entry name" value="TUBULIN FOLDING COFACTOR C"/>
    <property type="match status" value="1"/>
</dbReference>
<evidence type="ECO:0000313" key="6">
    <source>
        <dbReference type="Proteomes" id="UP001153069"/>
    </source>
</evidence>
<dbReference type="Pfam" id="PF07986">
    <property type="entry name" value="TBCC"/>
    <property type="match status" value="1"/>
</dbReference>
<protein>
    <recommendedName>
        <fullName evidence="4">C-CAP/cofactor C-like domain-containing protein</fullName>
    </recommendedName>
</protein>
<dbReference type="InterPro" id="IPR012945">
    <property type="entry name" value="Tubulin-bd_cofactor_C_dom"/>
</dbReference>
<feature type="compositionally biased region" description="Basic and acidic residues" evidence="3">
    <location>
        <begin position="116"/>
        <end position="132"/>
    </location>
</feature>
<comment type="similarity">
    <text evidence="1">Belongs to the TBCC family.</text>
</comment>
<evidence type="ECO:0000259" key="4">
    <source>
        <dbReference type="PROSITE" id="PS51329"/>
    </source>
</evidence>
<dbReference type="Proteomes" id="UP001153069">
    <property type="component" value="Unassembled WGS sequence"/>
</dbReference>
<evidence type="ECO:0000313" key="5">
    <source>
        <dbReference type="EMBL" id="CAB9512101.1"/>
    </source>
</evidence>
<proteinExistence type="inferred from homology"/>
<comment type="caution">
    <text evidence="5">The sequence shown here is derived from an EMBL/GenBank/DDBJ whole genome shotgun (WGS) entry which is preliminary data.</text>
</comment>
<evidence type="ECO:0000256" key="1">
    <source>
        <dbReference type="ARBA" id="ARBA00008848"/>
    </source>
</evidence>
<feature type="region of interest" description="Disordered" evidence="3">
    <location>
        <begin position="337"/>
        <end position="382"/>
    </location>
</feature>
<accession>A0A9N8E3X0</accession>
<sequence length="382" mass="42510">MDQRLQNGSPIQIKLLKVELGRWQGHLEKVVDDYQSGAENLDPSTKNANLRGTLTELQESLDSLRRKHLAETDKNNVIGDLYTGFEECSVKLDQAKASLLPKASFTFRRYRKAWKERQTTTSTRQDKAKVTKPDPISDTLSPAVENPLANKSHVSMVVTQAERIVTRPMGDTAESLKDSPSEKELCLTGGSLLIVNIQHSCIQLQNSFQELHISNVSHSTIRVDSDTAISGALHMTNCNHVDIHVKSFHQLRIHESNNLKIHIADAERSGGAIMEESNNVVFSIAPKTPTASSRQSQEHSKCELLDVKDFSWLHRGVPSPNFRVDVLPTNSIVPTKNASIRKTTSDEQPFVTQQTEVGTSNAETQLSTQPQAEQEDSDDDEL</sequence>
<feature type="domain" description="C-CAP/cofactor C-like" evidence="4">
    <location>
        <begin position="142"/>
        <end position="312"/>
    </location>
</feature>
<feature type="region of interest" description="Disordered" evidence="3">
    <location>
        <begin position="116"/>
        <end position="144"/>
    </location>
</feature>
<dbReference type="AlphaFoldDB" id="A0A9N8E3X0"/>
<keyword evidence="2" id="KW-0175">Coiled coil</keyword>
<dbReference type="OrthoDB" id="194775at2759"/>
<gene>
    <name evidence="5" type="ORF">SEMRO_518_G158880.1</name>
</gene>
<feature type="compositionally biased region" description="Polar residues" evidence="3">
    <location>
        <begin position="337"/>
        <end position="372"/>
    </location>
</feature>
<dbReference type="GO" id="GO:0007021">
    <property type="term" value="P:tubulin complex assembly"/>
    <property type="evidence" value="ECO:0007669"/>
    <property type="project" value="TreeGrafter"/>
</dbReference>
<feature type="compositionally biased region" description="Acidic residues" evidence="3">
    <location>
        <begin position="373"/>
        <end position="382"/>
    </location>
</feature>
<name>A0A9N8E3X0_9STRA</name>
<dbReference type="InterPro" id="IPR016098">
    <property type="entry name" value="CAP/MinC_C"/>
</dbReference>
<dbReference type="InterPro" id="IPR027684">
    <property type="entry name" value="TBCC"/>
</dbReference>
<dbReference type="InterPro" id="IPR017901">
    <property type="entry name" value="C-CAP_CF_C-like"/>
</dbReference>
<dbReference type="GO" id="GO:0005737">
    <property type="term" value="C:cytoplasm"/>
    <property type="evidence" value="ECO:0007669"/>
    <property type="project" value="TreeGrafter"/>
</dbReference>
<reference evidence="5" key="1">
    <citation type="submission" date="2020-06" db="EMBL/GenBank/DDBJ databases">
        <authorList>
            <consortium name="Plant Systems Biology data submission"/>
        </authorList>
    </citation>
    <scope>NUCLEOTIDE SEQUENCE</scope>
    <source>
        <strain evidence="5">D6</strain>
    </source>
</reference>
<dbReference type="PROSITE" id="PS51329">
    <property type="entry name" value="C_CAP_COFACTOR_C"/>
    <property type="match status" value="1"/>
</dbReference>
<evidence type="ECO:0000256" key="2">
    <source>
        <dbReference type="SAM" id="Coils"/>
    </source>
</evidence>
<organism evidence="5 6">
    <name type="scientific">Seminavis robusta</name>
    <dbReference type="NCBI Taxonomy" id="568900"/>
    <lineage>
        <taxon>Eukaryota</taxon>
        <taxon>Sar</taxon>
        <taxon>Stramenopiles</taxon>
        <taxon>Ochrophyta</taxon>
        <taxon>Bacillariophyta</taxon>
        <taxon>Bacillariophyceae</taxon>
        <taxon>Bacillariophycidae</taxon>
        <taxon>Naviculales</taxon>
        <taxon>Naviculaceae</taxon>
        <taxon>Seminavis</taxon>
    </lineage>
</organism>